<dbReference type="Pfam" id="PF13377">
    <property type="entry name" value="Peripla_BP_3"/>
    <property type="match status" value="1"/>
</dbReference>
<dbReference type="Gene3D" id="3.40.50.2300">
    <property type="match status" value="2"/>
</dbReference>
<dbReference type="AlphaFoldDB" id="A0A2H1NQY2"/>
<dbReference type="InterPro" id="IPR028082">
    <property type="entry name" value="Peripla_BP_I"/>
</dbReference>
<dbReference type="EMBL" id="CP122959">
    <property type="protein sequence ID" value="WGI19144.1"/>
    <property type="molecule type" value="Genomic_DNA"/>
</dbReference>
<dbReference type="Proteomes" id="UP000239650">
    <property type="component" value="Unassembled WGS sequence"/>
</dbReference>
<dbReference type="RefSeq" id="WP_076645069.1">
    <property type="nucleotide sequence ID" value="NZ_CAKMCP010000008.1"/>
</dbReference>
<dbReference type="Pfam" id="PF00392">
    <property type="entry name" value="GntR"/>
    <property type="match status" value="1"/>
</dbReference>
<evidence type="ECO:0000256" key="2">
    <source>
        <dbReference type="ARBA" id="ARBA00023125"/>
    </source>
</evidence>
<reference evidence="5 7" key="1">
    <citation type="submission" date="2018-02" db="EMBL/GenBank/DDBJ databases">
        <authorList>
            <person name="Rodrigo-Torres L."/>
            <person name="Arahal R. D."/>
            <person name="Lucena T."/>
        </authorList>
    </citation>
    <scope>NUCLEOTIDE SEQUENCE [LARGE SCALE GENOMIC DNA]</scope>
    <source>
        <strain evidence="5 7">CECT 9267</strain>
    </source>
</reference>
<keyword evidence="3" id="KW-0804">Transcription</keyword>
<reference evidence="6" key="2">
    <citation type="submission" date="2023-04" db="EMBL/GenBank/DDBJ databases">
        <title>Novel strain of Lactilactobacillus sakei and use thereof.</title>
        <authorList>
            <person name="Kim S.Y."/>
        </authorList>
    </citation>
    <scope>NUCLEOTIDE SEQUENCE</scope>
    <source>
        <strain evidence="6">HUP1</strain>
    </source>
</reference>
<dbReference type="SUPFAM" id="SSF53822">
    <property type="entry name" value="Periplasmic binding protein-like I"/>
    <property type="match status" value="1"/>
</dbReference>
<accession>A0A2H1NQY2</accession>
<dbReference type="CDD" id="cd01541">
    <property type="entry name" value="PBP1_AraR"/>
    <property type="match status" value="1"/>
</dbReference>
<evidence type="ECO:0000259" key="4">
    <source>
        <dbReference type="PROSITE" id="PS50949"/>
    </source>
</evidence>
<gene>
    <name evidence="5" type="primary">araR</name>
    <name evidence="5" type="ORF">LAS9267_01885</name>
    <name evidence="6" type="ORF">QBD03_10515</name>
</gene>
<keyword evidence="1" id="KW-0805">Transcription regulation</keyword>
<dbReference type="PROSITE" id="PS50949">
    <property type="entry name" value="HTH_GNTR"/>
    <property type="match status" value="1"/>
</dbReference>
<dbReference type="InterPro" id="IPR036390">
    <property type="entry name" value="WH_DNA-bd_sf"/>
</dbReference>
<dbReference type="GO" id="GO:0003700">
    <property type="term" value="F:DNA-binding transcription factor activity"/>
    <property type="evidence" value="ECO:0007669"/>
    <property type="project" value="InterPro"/>
</dbReference>
<evidence type="ECO:0000256" key="3">
    <source>
        <dbReference type="ARBA" id="ARBA00023163"/>
    </source>
</evidence>
<dbReference type="InterPro" id="IPR033532">
    <property type="entry name" value="AraR_ligand_bind_dom"/>
</dbReference>
<keyword evidence="2" id="KW-0238">DNA-binding</keyword>
<dbReference type="SMART" id="SM00345">
    <property type="entry name" value="HTH_GNTR"/>
    <property type="match status" value="1"/>
</dbReference>
<name>A0A2H1NQY2_LATSK</name>
<feature type="domain" description="HTH gntR-type" evidence="4">
    <location>
        <begin position="2"/>
        <end position="70"/>
    </location>
</feature>
<dbReference type="Gene3D" id="1.10.10.10">
    <property type="entry name" value="Winged helix-like DNA-binding domain superfamily/Winged helix DNA-binding domain"/>
    <property type="match status" value="1"/>
</dbReference>
<evidence type="ECO:0000313" key="5">
    <source>
        <dbReference type="EMBL" id="SPE23085.1"/>
    </source>
</evidence>
<dbReference type="InterPro" id="IPR000524">
    <property type="entry name" value="Tscrpt_reg_HTH_GntR"/>
</dbReference>
<dbReference type="InterPro" id="IPR036388">
    <property type="entry name" value="WH-like_DNA-bd_sf"/>
</dbReference>
<dbReference type="Proteomes" id="UP001179858">
    <property type="component" value="Chromosome"/>
</dbReference>
<dbReference type="GO" id="GO:0000976">
    <property type="term" value="F:transcription cis-regulatory region binding"/>
    <property type="evidence" value="ECO:0007669"/>
    <property type="project" value="TreeGrafter"/>
</dbReference>
<evidence type="ECO:0000313" key="7">
    <source>
        <dbReference type="Proteomes" id="UP000239650"/>
    </source>
</evidence>
<evidence type="ECO:0000313" key="6">
    <source>
        <dbReference type="EMBL" id="WGI19144.1"/>
    </source>
</evidence>
<protein>
    <submittedName>
        <fullName evidence="5">Arabinose metabolism transcriptional repressor</fullName>
    </submittedName>
    <submittedName>
        <fullName evidence="6">GntR family transcriptional regulator</fullName>
    </submittedName>
</protein>
<dbReference type="InterPro" id="IPR046335">
    <property type="entry name" value="LacI/GalR-like_sensor"/>
</dbReference>
<dbReference type="CDD" id="cd07377">
    <property type="entry name" value="WHTH_GntR"/>
    <property type="match status" value="1"/>
</dbReference>
<dbReference type="SUPFAM" id="SSF46785">
    <property type="entry name" value="Winged helix' DNA-binding domain"/>
    <property type="match status" value="1"/>
</dbReference>
<dbReference type="PRINTS" id="PR00035">
    <property type="entry name" value="HTHGNTR"/>
</dbReference>
<dbReference type="PANTHER" id="PTHR30146:SF150">
    <property type="entry name" value="ARABINOSE METABOLISM TRANSCRIPTIONAL REPRESSOR"/>
    <property type="match status" value="1"/>
</dbReference>
<evidence type="ECO:0000256" key="1">
    <source>
        <dbReference type="ARBA" id="ARBA00023015"/>
    </source>
</evidence>
<proteinExistence type="predicted"/>
<dbReference type="EMBL" id="OKRC01000011">
    <property type="protein sequence ID" value="SPE23085.1"/>
    <property type="molecule type" value="Genomic_DNA"/>
</dbReference>
<sequence length="358" mass="40527">MQNKFKKVKEALKEAIISGQYSIGAKLPTETELMAQYDVSRYTIRRAVGDLEEEHFINRIQGGGMFVQDWHREWTNDADSKVIGIITTHIADYIFPSIISGIDRVLSEKGYSILISNTHNDHEKERKSLINMLDNKVAGLIIEPTQSALKNPNMDLYHEIQDDQIPTLFINASYPELDFPVITNDDLEAEKEMVNYLFELGHEAILGIFQVGDLQGVHRMNGFIQAYQQQPAIAYKSNLIMYQSGDSFEKVLKRVADYLQGSEVPTAIVCYNDQLAIRVIDFLKSKGLKVPADISVVGFDDYQMSRYISPSLTTLNHNKTKMGEDAGQMVLDMIQDKPVESILYQPPLIKRDSAGKVK</sequence>
<dbReference type="PANTHER" id="PTHR30146">
    <property type="entry name" value="LACI-RELATED TRANSCRIPTIONAL REPRESSOR"/>
    <property type="match status" value="1"/>
</dbReference>
<organism evidence="5 7">
    <name type="scientific">Latilactobacillus sakei</name>
    <name type="common">Lactobacillus sakei</name>
    <dbReference type="NCBI Taxonomy" id="1599"/>
    <lineage>
        <taxon>Bacteria</taxon>
        <taxon>Bacillati</taxon>
        <taxon>Bacillota</taxon>
        <taxon>Bacilli</taxon>
        <taxon>Lactobacillales</taxon>
        <taxon>Lactobacillaceae</taxon>
        <taxon>Latilactobacillus</taxon>
    </lineage>
</organism>